<feature type="transmembrane region" description="Helical" evidence="1">
    <location>
        <begin position="143"/>
        <end position="160"/>
    </location>
</feature>
<feature type="transmembrane region" description="Helical" evidence="1">
    <location>
        <begin position="120"/>
        <end position="137"/>
    </location>
</feature>
<dbReference type="Proteomes" id="UP000034617">
    <property type="component" value="Unassembled WGS sequence"/>
</dbReference>
<feature type="transmembrane region" description="Helical" evidence="1">
    <location>
        <begin position="276"/>
        <end position="294"/>
    </location>
</feature>
<dbReference type="EMBL" id="LCHM01000001">
    <property type="protein sequence ID" value="KKT39126.1"/>
    <property type="molecule type" value="Genomic_DNA"/>
</dbReference>
<organism evidence="2 3">
    <name type="scientific">Candidatus Gottesmanbacteria bacterium GW2011_GWB1_44_11c</name>
    <dbReference type="NCBI Taxonomy" id="1618447"/>
    <lineage>
        <taxon>Bacteria</taxon>
        <taxon>Candidatus Gottesmaniibacteriota</taxon>
    </lineage>
</organism>
<feature type="transmembrane region" description="Helical" evidence="1">
    <location>
        <begin position="92"/>
        <end position="113"/>
    </location>
</feature>
<keyword evidence="1" id="KW-0812">Transmembrane</keyword>
<evidence type="ECO:0000256" key="1">
    <source>
        <dbReference type="SAM" id="Phobius"/>
    </source>
</evidence>
<name>A0A0G1GVL5_9BACT</name>
<evidence type="ECO:0000313" key="3">
    <source>
        <dbReference type="Proteomes" id="UP000034617"/>
    </source>
</evidence>
<keyword evidence="1" id="KW-1133">Transmembrane helix</keyword>
<gene>
    <name evidence="2" type="ORF">UW22_C0001G0037</name>
</gene>
<reference evidence="2 3" key="1">
    <citation type="journal article" date="2015" name="Nature">
        <title>rRNA introns, odd ribosomes, and small enigmatic genomes across a large radiation of phyla.</title>
        <authorList>
            <person name="Brown C.T."/>
            <person name="Hug L.A."/>
            <person name="Thomas B.C."/>
            <person name="Sharon I."/>
            <person name="Castelle C.J."/>
            <person name="Singh A."/>
            <person name="Wilkins M.J."/>
            <person name="Williams K.H."/>
            <person name="Banfield J.F."/>
        </authorList>
    </citation>
    <scope>NUCLEOTIDE SEQUENCE [LARGE SCALE GENOMIC DNA]</scope>
</reference>
<evidence type="ECO:0000313" key="2">
    <source>
        <dbReference type="EMBL" id="KKT39126.1"/>
    </source>
</evidence>
<feature type="transmembrane region" description="Helical" evidence="1">
    <location>
        <begin position="332"/>
        <end position="353"/>
    </location>
</feature>
<feature type="transmembrane region" description="Helical" evidence="1">
    <location>
        <begin position="172"/>
        <end position="200"/>
    </location>
</feature>
<accession>A0A0G1GVL5</accession>
<comment type="caution">
    <text evidence="2">The sequence shown here is derived from an EMBL/GenBank/DDBJ whole genome shotgun (WGS) entry which is preliminary data.</text>
</comment>
<sequence length="497" mass="57006">MKLIKRETAISLFICFFLLCIASAPRSIEVLNKNFLFGFDQGKHWLAAKSIVIDHALPLIGDEVGGGGGFFQGAGWYYLLAIPFLFFQGNPYGQLFLMFCIGLSTVILAYYIFSLRFGRVAGFCISFLIAISPSIAIQSRFAWPPFVIPLITVFYVEALYRMFQGGHRSWFFIFFLLGLMTHFEIATAATLGIATCIIVFGTTKIRPDVLKDSMIGGFIPLIPILIFDLRHQFLNLKGIWRMAVTAPTQPHPPSLSKLFYDHVAVFSSNLFGTFPFFPYRTLFIPACVVLLGIIICDRKIKKEYKLFLISLFSIPCIIFVIFLFYKAVLWEWWLLELPILYIVLVGLLCSYLFRKNIFGKIIILLFFVKLIQSVIPYTRQMWKHDYDDFGGTQKIKGRTEAIEAIFQDAKGTPFGVLVFTPPVYTYPYDYLFWWIGTKKYHYVPHNEKRGVFYLLMEPDAGKPWSYKGWLETVVKDGAVVSTKELPSGFLIEKRMAQ</sequence>
<evidence type="ECO:0008006" key="4">
    <source>
        <dbReference type="Google" id="ProtNLM"/>
    </source>
</evidence>
<proteinExistence type="predicted"/>
<dbReference type="AlphaFoldDB" id="A0A0G1GVL5"/>
<keyword evidence="1" id="KW-0472">Membrane</keyword>
<feature type="transmembrane region" description="Helical" evidence="1">
    <location>
        <begin position="306"/>
        <end position="326"/>
    </location>
</feature>
<protein>
    <recommendedName>
        <fullName evidence="4">Glycosyltransferase RgtA/B/C/D-like domain-containing protein</fullName>
    </recommendedName>
</protein>